<dbReference type="RefSeq" id="WP_261851531.1">
    <property type="nucleotide sequence ID" value="NZ_BQXY01000002.1"/>
</dbReference>
<sequence>MDIELLLIAVLSHNIFDFILQIKFFRCYRFPVCKGDGKDLKRKKNIYKTVKGNLMHTCSHFLGLCIIVFIINSIKSNPVIFPMSKIIIICIAHFFIDQLKSLAYLFRTSTQNNIWVFLFDQLLHLIVISFVSFNCDIAYFISQLKIKLLNYPQSFNFTEKVLLTSIIFIVSTWAVGIFIKVFINYISSEVNKINITENIGKNIIGYNGSIIKIASSEAKNGGYLIGILERILILISIAMNYPVMIGFVLTAKSVARLKKLSNDSFAEYFIIGTFFSFIAAVLGGIIIRSLFN</sequence>
<keyword evidence="1" id="KW-0472">Membrane</keyword>
<feature type="transmembrane region" description="Helical" evidence="1">
    <location>
        <begin position="161"/>
        <end position="183"/>
    </location>
</feature>
<dbReference type="AlphaFoldDB" id="A0A9W5Y0S0"/>
<feature type="transmembrane region" description="Helical" evidence="1">
    <location>
        <begin position="269"/>
        <end position="291"/>
    </location>
</feature>
<comment type="caution">
    <text evidence="2">The sequence shown here is derived from an EMBL/GenBank/DDBJ whole genome shotgun (WGS) entry which is preliminary data.</text>
</comment>
<feature type="transmembrane region" description="Helical" evidence="1">
    <location>
        <begin position="79"/>
        <end position="96"/>
    </location>
</feature>
<feature type="transmembrane region" description="Helical" evidence="1">
    <location>
        <begin position="117"/>
        <end position="141"/>
    </location>
</feature>
<dbReference type="EMBL" id="BQXY01000002">
    <property type="protein sequence ID" value="GKU24503.1"/>
    <property type="molecule type" value="Genomic_DNA"/>
</dbReference>
<reference evidence="2" key="1">
    <citation type="journal article" date="2023" name="Int. J. Syst. Evol. Microbiol.">
        <title>&lt;i&gt;Clostridium folliculivorans&lt;/i&gt; sp. nov., isolated from soil samples of an organic paddy in Japan.</title>
        <authorList>
            <person name="Tazawa J."/>
            <person name="Kobayashi H."/>
            <person name="Tanizawa Y."/>
            <person name="Uchino A."/>
            <person name="Tanaka F."/>
            <person name="Urashima Y."/>
            <person name="Miura S."/>
            <person name="Sakamoto M."/>
            <person name="Ohkuma M."/>
            <person name="Tohno M."/>
        </authorList>
    </citation>
    <scope>NUCLEOTIDE SEQUENCE</scope>
    <source>
        <strain evidence="2">D1-1</strain>
    </source>
</reference>
<gene>
    <name evidence="2" type="ORF">CFOLD11_13290</name>
</gene>
<keyword evidence="1" id="KW-0812">Transmembrane</keyword>
<evidence type="ECO:0000256" key="1">
    <source>
        <dbReference type="SAM" id="Phobius"/>
    </source>
</evidence>
<protein>
    <recommendedName>
        <fullName evidence="4">DUF3307 domain-containing protein</fullName>
    </recommendedName>
</protein>
<feature type="transmembrane region" description="Helical" evidence="1">
    <location>
        <begin position="231"/>
        <end position="249"/>
    </location>
</feature>
<keyword evidence="1" id="KW-1133">Transmembrane helix</keyword>
<keyword evidence="3" id="KW-1185">Reference proteome</keyword>
<feature type="transmembrane region" description="Helical" evidence="1">
    <location>
        <begin position="52"/>
        <end position="73"/>
    </location>
</feature>
<dbReference type="InterPro" id="IPR021737">
    <property type="entry name" value="Phage_phiKZ_Orf197"/>
</dbReference>
<proteinExistence type="predicted"/>
<name>A0A9W5Y0S0_9CLOT</name>
<evidence type="ECO:0000313" key="2">
    <source>
        <dbReference type="EMBL" id="GKU24503.1"/>
    </source>
</evidence>
<dbReference type="Pfam" id="PF11750">
    <property type="entry name" value="DUF3307"/>
    <property type="match status" value="1"/>
</dbReference>
<dbReference type="Proteomes" id="UP001057868">
    <property type="component" value="Unassembled WGS sequence"/>
</dbReference>
<accession>A0A9W5Y0S0</accession>
<evidence type="ECO:0000313" key="3">
    <source>
        <dbReference type="Proteomes" id="UP001057868"/>
    </source>
</evidence>
<organism evidence="2 3">
    <name type="scientific">Clostridium folliculivorans</name>
    <dbReference type="NCBI Taxonomy" id="2886038"/>
    <lineage>
        <taxon>Bacteria</taxon>
        <taxon>Bacillati</taxon>
        <taxon>Bacillota</taxon>
        <taxon>Clostridia</taxon>
        <taxon>Eubacteriales</taxon>
        <taxon>Clostridiaceae</taxon>
        <taxon>Clostridium</taxon>
    </lineage>
</organism>
<evidence type="ECO:0008006" key="4">
    <source>
        <dbReference type="Google" id="ProtNLM"/>
    </source>
</evidence>